<dbReference type="Gene3D" id="3.90.550.10">
    <property type="entry name" value="Spore Coat Polysaccharide Biosynthesis Protein SpsA, Chain A"/>
    <property type="match status" value="1"/>
</dbReference>
<evidence type="ECO:0000256" key="1">
    <source>
        <dbReference type="ARBA" id="ARBA00022490"/>
    </source>
</evidence>
<evidence type="ECO:0000313" key="10">
    <source>
        <dbReference type="Proteomes" id="UP000061010"/>
    </source>
</evidence>
<sequence length="189" mass="20095">MATITPISRPAPAGIVLAGGRSSRMGRDKALLPWHGRTLLEHMRGLLRQAGVQRVWVSGAYPAFAGIPDRIAHCGPLGGLYSVAMAMPDGPAWVVAVDMPRLAPALLQRLHAVHHGGCTALAGHPLPMLLDIDADCRALLAAMLADPHGPRSLHALQQRLATRRLPLAPGDEACLFNCNTPVQWQEAAS</sequence>
<proteinExistence type="predicted"/>
<keyword evidence="10" id="KW-1185">Reference proteome</keyword>
<dbReference type="PATRIC" id="fig|128780.6.peg.3679"/>
<feature type="domain" description="MobA-like NTP transferase" evidence="8">
    <location>
        <begin position="14"/>
        <end position="155"/>
    </location>
</feature>
<dbReference type="SUPFAM" id="SSF53448">
    <property type="entry name" value="Nucleotide-diphospho-sugar transferases"/>
    <property type="match status" value="1"/>
</dbReference>
<keyword evidence="4" id="KW-0547">Nucleotide-binding</keyword>
<gene>
    <name evidence="9" type="primary">mobA_2</name>
    <name evidence="9" type="ORF">AOT14_36330</name>
</gene>
<evidence type="ECO:0000313" key="9">
    <source>
        <dbReference type="EMBL" id="ALJ29965.1"/>
    </source>
</evidence>
<reference evidence="9 10" key="1">
    <citation type="journal article" date="2015" name="Genome Announc.">
        <title>Complete Genome Sequencing of Stenotrophomonas acidaminiphila ZAC14D2_NAIMI4_2, a Multidrug-Resistant Strain Isolated from Sediments of a Polluted River in Mexico, Uncovers New Antibiotic Resistance Genes and a Novel Class-II Lasso Peptide Biosynthesis Gene Cluster.</title>
        <authorList>
            <person name="Vinuesa P."/>
            <person name="Ochoa-Sanchez L.E."/>
        </authorList>
    </citation>
    <scope>NUCLEOTIDE SEQUENCE [LARGE SCALE GENOMIC DNA]</scope>
    <source>
        <strain evidence="9 10">ZAC14D2_NAIMI4_2</strain>
    </source>
</reference>
<evidence type="ECO:0000256" key="6">
    <source>
        <dbReference type="ARBA" id="ARBA00023134"/>
    </source>
</evidence>
<dbReference type="KEGG" id="sacz:AOT14_36330"/>
<dbReference type="GO" id="GO:1902758">
    <property type="term" value="P:bis(molybdopterin guanine dinucleotide)molybdenum biosynthetic process"/>
    <property type="evidence" value="ECO:0007669"/>
    <property type="project" value="TreeGrafter"/>
</dbReference>
<dbReference type="PANTHER" id="PTHR19136">
    <property type="entry name" value="MOLYBDENUM COFACTOR GUANYLYLTRANSFERASE"/>
    <property type="match status" value="1"/>
</dbReference>
<dbReference type="GO" id="GO:0016779">
    <property type="term" value="F:nucleotidyltransferase activity"/>
    <property type="evidence" value="ECO:0007669"/>
    <property type="project" value="TreeGrafter"/>
</dbReference>
<dbReference type="InterPro" id="IPR025877">
    <property type="entry name" value="MobA-like_NTP_Trfase"/>
</dbReference>
<keyword evidence="5" id="KW-0460">Magnesium</keyword>
<organism evidence="9 10">
    <name type="scientific">Stenotrophomonas acidaminiphila</name>
    <dbReference type="NCBI Taxonomy" id="128780"/>
    <lineage>
        <taxon>Bacteria</taxon>
        <taxon>Pseudomonadati</taxon>
        <taxon>Pseudomonadota</taxon>
        <taxon>Gammaproteobacteria</taxon>
        <taxon>Lysobacterales</taxon>
        <taxon>Lysobacteraceae</taxon>
        <taxon>Stenotrophomonas</taxon>
    </lineage>
</organism>
<dbReference type="CDD" id="cd02503">
    <property type="entry name" value="MobA"/>
    <property type="match status" value="1"/>
</dbReference>
<keyword evidence="6" id="KW-0342">GTP-binding</keyword>
<dbReference type="Proteomes" id="UP000061010">
    <property type="component" value="Chromosome"/>
</dbReference>
<evidence type="ECO:0000256" key="2">
    <source>
        <dbReference type="ARBA" id="ARBA00022679"/>
    </source>
</evidence>
<keyword evidence="7" id="KW-0501">Molybdenum cofactor biosynthesis</keyword>
<dbReference type="AlphaFoldDB" id="A0A0S1B4K2"/>
<dbReference type="OrthoDB" id="9788394at2"/>
<protein>
    <submittedName>
        <fullName evidence="9">Molybdopterin-guanine dinucleotide biosynthesis protein A</fullName>
    </submittedName>
</protein>
<dbReference type="GO" id="GO:0005525">
    <property type="term" value="F:GTP binding"/>
    <property type="evidence" value="ECO:0007669"/>
    <property type="project" value="UniProtKB-KW"/>
</dbReference>
<dbReference type="InterPro" id="IPR013482">
    <property type="entry name" value="Molybde_CF_guanTrfase"/>
</dbReference>
<evidence type="ECO:0000256" key="4">
    <source>
        <dbReference type="ARBA" id="ARBA00022741"/>
    </source>
</evidence>
<name>A0A0S1B4K2_9GAMM</name>
<evidence type="ECO:0000256" key="5">
    <source>
        <dbReference type="ARBA" id="ARBA00022842"/>
    </source>
</evidence>
<evidence type="ECO:0000259" key="8">
    <source>
        <dbReference type="Pfam" id="PF12804"/>
    </source>
</evidence>
<dbReference type="GO" id="GO:0046872">
    <property type="term" value="F:metal ion binding"/>
    <property type="evidence" value="ECO:0007669"/>
    <property type="project" value="UniProtKB-KW"/>
</dbReference>
<keyword evidence="3" id="KW-0479">Metal-binding</keyword>
<accession>A0A0S1B4K2</accession>
<dbReference type="EMBL" id="CP012900">
    <property type="protein sequence ID" value="ALJ29965.1"/>
    <property type="molecule type" value="Genomic_DNA"/>
</dbReference>
<dbReference type="RefSeq" id="WP_054668399.1">
    <property type="nucleotide sequence ID" value="NZ_DAMDNZ010000017.1"/>
</dbReference>
<dbReference type="InterPro" id="IPR029044">
    <property type="entry name" value="Nucleotide-diphossugar_trans"/>
</dbReference>
<dbReference type="PANTHER" id="PTHR19136:SF81">
    <property type="entry name" value="MOLYBDENUM COFACTOR GUANYLYLTRANSFERASE"/>
    <property type="match status" value="1"/>
</dbReference>
<evidence type="ECO:0000256" key="7">
    <source>
        <dbReference type="ARBA" id="ARBA00023150"/>
    </source>
</evidence>
<keyword evidence="2" id="KW-0808">Transferase</keyword>
<keyword evidence="1" id="KW-0963">Cytoplasm</keyword>
<evidence type="ECO:0000256" key="3">
    <source>
        <dbReference type="ARBA" id="ARBA00022723"/>
    </source>
</evidence>
<dbReference type="Pfam" id="PF12804">
    <property type="entry name" value="NTP_transf_3"/>
    <property type="match status" value="1"/>
</dbReference>